<dbReference type="EMBL" id="AP018732">
    <property type="protein sequence ID" value="BBE42031.1"/>
    <property type="molecule type" value="Genomic_DNA"/>
</dbReference>
<organism evidence="5 6">
    <name type="scientific">Conexivisphaera calida</name>
    <dbReference type="NCBI Taxonomy" id="1874277"/>
    <lineage>
        <taxon>Archaea</taxon>
        <taxon>Nitrososphaerota</taxon>
        <taxon>Conexivisphaeria</taxon>
        <taxon>Conexivisphaerales</taxon>
        <taxon>Conexivisphaeraceae</taxon>
        <taxon>Conexivisphaera</taxon>
    </lineage>
</organism>
<feature type="domain" description="Glycosyltransferase 2-like" evidence="4">
    <location>
        <begin position="61"/>
        <end position="228"/>
    </location>
</feature>
<keyword evidence="6" id="KW-1185">Reference proteome</keyword>
<name>A0A4P2VD08_9ARCH</name>
<dbReference type="PANTHER" id="PTHR43630:SF1">
    <property type="entry name" value="POLY-BETA-1,6-N-ACETYL-D-GLUCOSAMINE SYNTHASE"/>
    <property type="match status" value="1"/>
</dbReference>
<dbReference type="Gene3D" id="3.90.550.10">
    <property type="entry name" value="Spore Coat Polysaccharide Biosynthesis Protein SpsA, Chain A"/>
    <property type="match status" value="1"/>
</dbReference>
<dbReference type="Pfam" id="PF00535">
    <property type="entry name" value="Glycos_transf_2"/>
    <property type="match status" value="1"/>
</dbReference>
<feature type="transmembrane region" description="Helical" evidence="3">
    <location>
        <begin position="6"/>
        <end position="26"/>
    </location>
</feature>
<sequence>MIVLDHGILGFSPLQVVCVLLVFIVIEVPQVLGKALLLPILEASRGRTGEGVRVTAYPKVSVIVPAHNEEQYIGNTLASLLEDTYPNKEIIVVDDGSTDKTYVKASMLAGDPRVKIVRREEPSGSKARAVNYGIPFAAGDIIVVVDGDTVVERQALKRLVEPMLEDPRVIGTAGNIKVANRVNLLTRLQAYEYLVSMELGRRWQSVLNGLLVIPGAIGAIRRDVLDSVGRVHVDTITEDFDMTFMLQKTKGRIVFSPEAIAWTYVPERLRDWIRQRIRWASGQIQVYIKHSDALLRRRLGVFGALIAPNNIFMDMIVLFVKYIWLAAIILMHWTSPFYIVRFLLLLVIFYLVLEYVQLTSAALLTPGGDGIENAILVPLILPYRELLSAVRLFAYIKTLLGRRPAW</sequence>
<dbReference type="Proteomes" id="UP000509448">
    <property type="component" value="Chromosome"/>
</dbReference>
<dbReference type="SUPFAM" id="SSF53448">
    <property type="entry name" value="Nucleotide-diphospho-sugar transferases"/>
    <property type="match status" value="1"/>
</dbReference>
<feature type="transmembrane region" description="Helical" evidence="3">
    <location>
        <begin position="336"/>
        <end position="353"/>
    </location>
</feature>
<dbReference type="InterPro" id="IPR029044">
    <property type="entry name" value="Nucleotide-diphossugar_trans"/>
</dbReference>
<protein>
    <submittedName>
        <fullName evidence="5">Glycosyl transferase, family 2</fullName>
    </submittedName>
</protein>
<evidence type="ECO:0000256" key="2">
    <source>
        <dbReference type="ARBA" id="ARBA00022679"/>
    </source>
</evidence>
<keyword evidence="2 5" id="KW-0808">Transferase</keyword>
<dbReference type="CDD" id="cd06423">
    <property type="entry name" value="CESA_like"/>
    <property type="match status" value="1"/>
</dbReference>
<dbReference type="GO" id="GO:0016757">
    <property type="term" value="F:glycosyltransferase activity"/>
    <property type="evidence" value="ECO:0007669"/>
    <property type="project" value="UniProtKB-KW"/>
</dbReference>
<gene>
    <name evidence="5" type="ORF">NAS2_0642</name>
</gene>
<keyword evidence="3" id="KW-1133">Transmembrane helix</keyword>
<dbReference type="PANTHER" id="PTHR43630">
    <property type="entry name" value="POLY-BETA-1,6-N-ACETYL-D-GLUCOSAMINE SYNTHASE"/>
    <property type="match status" value="1"/>
</dbReference>
<evidence type="ECO:0000313" key="5">
    <source>
        <dbReference type="EMBL" id="BBE42031.1"/>
    </source>
</evidence>
<evidence type="ECO:0000256" key="3">
    <source>
        <dbReference type="SAM" id="Phobius"/>
    </source>
</evidence>
<feature type="transmembrane region" description="Helical" evidence="3">
    <location>
        <begin position="299"/>
        <end position="324"/>
    </location>
</feature>
<reference evidence="5 6" key="1">
    <citation type="journal article" date="2019" name="ISME J.">
        <title>Isolation and characterization of a thermophilic sulfur- and iron-reducing thaumarchaeote from a terrestrial acidic hot spring.</title>
        <authorList>
            <person name="Kato S."/>
            <person name="Itoh T."/>
            <person name="Yuki M."/>
            <person name="Nagamori M."/>
            <person name="Ohnishi M."/>
            <person name="Uematsu K."/>
            <person name="Suzuki K."/>
            <person name="Takashina T."/>
            <person name="Ohkuma M."/>
        </authorList>
    </citation>
    <scope>NUCLEOTIDE SEQUENCE [LARGE SCALE GENOMIC DNA]</scope>
    <source>
        <strain evidence="5 6">NAS-02</strain>
    </source>
</reference>
<dbReference type="InterPro" id="IPR001173">
    <property type="entry name" value="Glyco_trans_2-like"/>
</dbReference>
<evidence type="ECO:0000259" key="4">
    <source>
        <dbReference type="Pfam" id="PF00535"/>
    </source>
</evidence>
<keyword evidence="1" id="KW-0328">Glycosyltransferase</keyword>
<evidence type="ECO:0000256" key="1">
    <source>
        <dbReference type="ARBA" id="ARBA00022676"/>
    </source>
</evidence>
<accession>A0A4P2VD08</accession>
<keyword evidence="3" id="KW-0812">Transmembrane</keyword>
<proteinExistence type="predicted"/>
<dbReference type="AlphaFoldDB" id="A0A4P2VD08"/>
<evidence type="ECO:0000313" key="6">
    <source>
        <dbReference type="Proteomes" id="UP000509448"/>
    </source>
</evidence>
<dbReference type="KEGG" id="ccai:NAS2_0642"/>
<keyword evidence="3" id="KW-0472">Membrane</keyword>